<dbReference type="EMBL" id="JBEWTB010000002">
    <property type="protein sequence ID" value="MET4756538.1"/>
    <property type="molecule type" value="Genomic_DNA"/>
</dbReference>
<comment type="caution">
    <text evidence="2">The sequence shown here is derived from an EMBL/GenBank/DDBJ whole genome shotgun (WGS) entry which is preliminary data.</text>
</comment>
<accession>A0ABV2SI08</accession>
<evidence type="ECO:0000313" key="3">
    <source>
        <dbReference type="Proteomes" id="UP001549366"/>
    </source>
</evidence>
<protein>
    <submittedName>
        <fullName evidence="2">Uncharacterized protein</fullName>
    </submittedName>
</protein>
<evidence type="ECO:0000313" key="2">
    <source>
        <dbReference type="EMBL" id="MET4756538.1"/>
    </source>
</evidence>
<sequence>MTREQRNAVNYFYARVKSVYGSKYKVTFPVPEGEEHSPEEKLSKREWGGQVMNLSREQIDNGISKLKQKLVDRQKDYDWPNIPFIAALCQPRPEDYGMPDTEKAWHEAEQHCHHVDKHQWSHEAVRLAGKRTGWFEIMGAETEQRRENLKAMFERHYDYLMHRVMKGKSLQGAQALLESDSNKKPVNPAERSAHYNDRKQQEAMKAQGINPAGGYAEFKKRMRLGS</sequence>
<feature type="compositionally biased region" description="Basic and acidic residues" evidence="1">
    <location>
        <begin position="191"/>
        <end position="202"/>
    </location>
</feature>
<feature type="region of interest" description="Disordered" evidence="1">
    <location>
        <begin position="177"/>
        <end position="226"/>
    </location>
</feature>
<dbReference type="InterPro" id="IPR009731">
    <property type="entry name" value="P-like"/>
</dbReference>
<name>A0ABV2SI08_9GAMM</name>
<reference evidence="2 3" key="1">
    <citation type="submission" date="2024-06" db="EMBL/GenBank/DDBJ databases">
        <title>Genomic Encyclopedia of Type Strains, Phase V (KMG-V): Genome sequencing to study the core and pangenomes of soil and plant-associated prokaryotes.</title>
        <authorList>
            <person name="Whitman W."/>
        </authorList>
    </citation>
    <scope>NUCLEOTIDE SEQUENCE [LARGE SCALE GENOMIC DNA]</scope>
    <source>
        <strain evidence="2 3">NE40</strain>
    </source>
</reference>
<dbReference type="RefSeq" id="WP_354019956.1">
    <property type="nucleotide sequence ID" value="NZ_JBEWTC010000005.1"/>
</dbReference>
<keyword evidence="3" id="KW-1185">Reference proteome</keyword>
<proteinExistence type="predicted"/>
<evidence type="ECO:0000256" key="1">
    <source>
        <dbReference type="SAM" id="MobiDB-lite"/>
    </source>
</evidence>
<dbReference type="Pfam" id="PF06992">
    <property type="entry name" value="Phage_lambda_P"/>
    <property type="match status" value="1"/>
</dbReference>
<gene>
    <name evidence="2" type="ORF">V5J35_001730</name>
</gene>
<organism evidence="2 3">
    <name type="scientific">Endozoicomonas lisbonensis</name>
    <dbReference type="NCBI Taxonomy" id="3120522"/>
    <lineage>
        <taxon>Bacteria</taxon>
        <taxon>Pseudomonadati</taxon>
        <taxon>Pseudomonadota</taxon>
        <taxon>Gammaproteobacteria</taxon>
        <taxon>Oceanospirillales</taxon>
        <taxon>Endozoicomonadaceae</taxon>
        <taxon>Endozoicomonas</taxon>
    </lineage>
</organism>
<dbReference type="Proteomes" id="UP001549366">
    <property type="component" value="Unassembled WGS sequence"/>
</dbReference>